<dbReference type="Proteomes" id="UP000626092">
    <property type="component" value="Unassembled WGS sequence"/>
</dbReference>
<comment type="caution">
    <text evidence="1">The sequence shown here is derived from an EMBL/GenBank/DDBJ whole genome shotgun (WGS) entry which is preliminary data.</text>
</comment>
<accession>A0A834L8K1</accession>
<proteinExistence type="predicted"/>
<dbReference type="EMBL" id="WJXA01000012">
    <property type="protein sequence ID" value="KAF7123768.1"/>
    <property type="molecule type" value="Genomic_DNA"/>
</dbReference>
<organism evidence="1 2">
    <name type="scientific">Rhododendron simsii</name>
    <name type="common">Sims's rhododendron</name>
    <dbReference type="NCBI Taxonomy" id="118357"/>
    <lineage>
        <taxon>Eukaryota</taxon>
        <taxon>Viridiplantae</taxon>
        <taxon>Streptophyta</taxon>
        <taxon>Embryophyta</taxon>
        <taxon>Tracheophyta</taxon>
        <taxon>Spermatophyta</taxon>
        <taxon>Magnoliopsida</taxon>
        <taxon>eudicotyledons</taxon>
        <taxon>Gunneridae</taxon>
        <taxon>Pentapetalae</taxon>
        <taxon>asterids</taxon>
        <taxon>Ericales</taxon>
        <taxon>Ericaceae</taxon>
        <taxon>Ericoideae</taxon>
        <taxon>Rhodoreae</taxon>
        <taxon>Rhododendron</taxon>
    </lineage>
</organism>
<evidence type="ECO:0000313" key="2">
    <source>
        <dbReference type="Proteomes" id="UP000626092"/>
    </source>
</evidence>
<gene>
    <name evidence="1" type="ORF">RHSIM_Rhsim12G0181100</name>
</gene>
<keyword evidence="2" id="KW-1185">Reference proteome</keyword>
<protein>
    <submittedName>
        <fullName evidence="1">Uncharacterized protein</fullName>
    </submittedName>
</protein>
<evidence type="ECO:0000313" key="1">
    <source>
        <dbReference type="EMBL" id="KAF7123768.1"/>
    </source>
</evidence>
<dbReference type="AlphaFoldDB" id="A0A834L8K1"/>
<sequence>MRMREDLKIRFGWVKRTANRLAHVVAKKGLLPRDWVVIPPNFVSSVLARDLLPFVSGEGWTGNWICQDLGNVGVRRDDILEPGDVPMLSFIGDGQETRDIVVFWPRECSEMTERLGARRVSIYNDKH</sequence>
<name>A0A834L8K1_RHOSS</name>
<reference evidence="1" key="1">
    <citation type="submission" date="2019-11" db="EMBL/GenBank/DDBJ databases">
        <authorList>
            <person name="Liu Y."/>
            <person name="Hou J."/>
            <person name="Li T.-Q."/>
            <person name="Guan C.-H."/>
            <person name="Wu X."/>
            <person name="Wu H.-Z."/>
            <person name="Ling F."/>
            <person name="Zhang R."/>
            <person name="Shi X.-G."/>
            <person name="Ren J.-P."/>
            <person name="Chen E.-F."/>
            <person name="Sun J.-M."/>
        </authorList>
    </citation>
    <scope>NUCLEOTIDE SEQUENCE</scope>
    <source>
        <strain evidence="1">Adult_tree_wgs_1</strain>
        <tissue evidence="1">Leaves</tissue>
    </source>
</reference>